<dbReference type="KEGG" id="nco:AAW31_02180"/>
<dbReference type="Pfam" id="PF06252">
    <property type="entry name" value="GemA"/>
    <property type="match status" value="1"/>
</dbReference>
<dbReference type="PATRIC" id="fig|44574.3.peg.521"/>
<dbReference type="AlphaFoldDB" id="A0A0F7KIV5"/>
<accession>A0A0F7KIV5</accession>
<organism evidence="2 4">
    <name type="scientific">Nitrosomonas communis</name>
    <dbReference type="NCBI Taxonomy" id="44574"/>
    <lineage>
        <taxon>Bacteria</taxon>
        <taxon>Pseudomonadati</taxon>
        <taxon>Pseudomonadota</taxon>
        <taxon>Betaproteobacteria</taxon>
        <taxon>Nitrosomonadales</taxon>
        <taxon>Nitrosomonadaceae</taxon>
        <taxon>Nitrosomonas</taxon>
    </lineage>
</organism>
<dbReference type="EMBL" id="VNHT01000040">
    <property type="protein sequence ID" value="TYP83903.1"/>
    <property type="molecule type" value="Genomic_DNA"/>
</dbReference>
<dbReference type="OrthoDB" id="5460653at2"/>
<name>A0A0F7KIV5_9PROT</name>
<keyword evidence="4" id="KW-1185">Reference proteome</keyword>
<feature type="region of interest" description="Disordered" evidence="1">
    <location>
        <begin position="64"/>
        <end position="83"/>
    </location>
</feature>
<dbReference type="Proteomes" id="UP000034156">
    <property type="component" value="Chromosome"/>
</dbReference>
<dbReference type="InterPro" id="IPR009363">
    <property type="entry name" value="Phage_Mu_Gp16"/>
</dbReference>
<gene>
    <name evidence="2" type="ORF">AAW31_02180</name>
    <name evidence="3" type="ORF">BCL69_104029</name>
</gene>
<proteinExistence type="predicted"/>
<sequence length="143" mass="16308">MKANNTTDQKRKRELAQIHIAKIQLGLDDDTYRDILWNIAQVRSSRDLNQASRKRVLEHLTAKGWQKKKPARAQQGKSPTTAIGKAPLMSKIGALLTEMQLPWTYANGISQQMFKVERVDWCTPQQLHKLVAALTYKAQKQNA</sequence>
<evidence type="ECO:0000313" key="4">
    <source>
        <dbReference type="Proteomes" id="UP000034156"/>
    </source>
</evidence>
<reference evidence="4" key="1">
    <citation type="submission" date="2015-05" db="EMBL/GenBank/DDBJ databases">
        <title>Draft genome of Nitrosomonas communis strain Nm2.</title>
        <authorList>
            <person name="Kozlowski J.A."/>
            <person name="Kits K.D."/>
            <person name="Stein L.Y."/>
        </authorList>
    </citation>
    <scope>NUCLEOTIDE SEQUENCE [LARGE SCALE GENOMIC DNA]</scope>
    <source>
        <strain evidence="4">Nm2</strain>
    </source>
</reference>
<evidence type="ECO:0000313" key="2">
    <source>
        <dbReference type="EMBL" id="AKH39406.1"/>
    </source>
</evidence>
<evidence type="ECO:0000256" key="1">
    <source>
        <dbReference type="SAM" id="MobiDB-lite"/>
    </source>
</evidence>
<evidence type="ECO:0000313" key="5">
    <source>
        <dbReference type="Proteomes" id="UP000324176"/>
    </source>
</evidence>
<dbReference type="EMBL" id="CP011451">
    <property type="protein sequence ID" value="AKH39406.1"/>
    <property type="molecule type" value="Genomic_DNA"/>
</dbReference>
<reference evidence="3 5" key="3">
    <citation type="submission" date="2019-07" db="EMBL/GenBank/DDBJ databases">
        <title>Active sludge and wastewater microbial communities from Klosterneuburg, Austria.</title>
        <authorList>
            <person name="Wagner M."/>
        </authorList>
    </citation>
    <scope>NUCLEOTIDE SEQUENCE [LARGE SCALE GENOMIC DNA]</scope>
    <source>
        <strain evidence="3 5">Nm2</strain>
    </source>
</reference>
<dbReference type="Proteomes" id="UP000324176">
    <property type="component" value="Unassembled WGS sequence"/>
</dbReference>
<reference evidence="2 4" key="2">
    <citation type="journal article" date="2016" name="Genome Announc.">
        <title>Genome Sequence of Nitrosomonas communis Strain Nm2, a Mesophilic Ammonia-Oxidizing Bacterium Isolated from Mediterranean Soil.</title>
        <authorList>
            <person name="Kozlowski J.A."/>
            <person name="Kits K.D."/>
            <person name="Stein L.Y."/>
        </authorList>
    </citation>
    <scope>NUCLEOTIDE SEQUENCE [LARGE SCALE GENOMIC DNA]</scope>
    <source>
        <strain evidence="2 4">Nm2</strain>
    </source>
</reference>
<evidence type="ECO:0000313" key="3">
    <source>
        <dbReference type="EMBL" id="TYP83903.1"/>
    </source>
</evidence>
<dbReference type="RefSeq" id="WP_046851432.1">
    <property type="nucleotide sequence ID" value="NZ_CP011451.1"/>
</dbReference>
<protein>
    <submittedName>
        <fullName evidence="3">Phage gp16-like protein</fullName>
    </submittedName>
</protein>